<dbReference type="NCBIfam" id="TIGR00632">
    <property type="entry name" value="vsr"/>
    <property type="match status" value="1"/>
</dbReference>
<name>A0A1V9ETW8_9BACT</name>
<dbReference type="EMBL" id="LVXG01000015">
    <property type="protein sequence ID" value="OQP49285.1"/>
    <property type="molecule type" value="Genomic_DNA"/>
</dbReference>
<dbReference type="GO" id="GO:0016787">
    <property type="term" value="F:hydrolase activity"/>
    <property type="evidence" value="ECO:0007669"/>
    <property type="project" value="UniProtKB-KW"/>
</dbReference>
<keyword evidence="8" id="KW-1185">Reference proteome</keyword>
<evidence type="ECO:0000256" key="2">
    <source>
        <dbReference type="ARBA" id="ARBA00022759"/>
    </source>
</evidence>
<keyword evidence="4 6" id="KW-0378">Hydrolase</keyword>
<dbReference type="Proteomes" id="UP000192610">
    <property type="component" value="Unassembled WGS sequence"/>
</dbReference>
<comment type="similarity">
    <text evidence="6">Belongs to the vsr family.</text>
</comment>
<evidence type="ECO:0000256" key="4">
    <source>
        <dbReference type="ARBA" id="ARBA00022801"/>
    </source>
</evidence>
<evidence type="ECO:0000256" key="3">
    <source>
        <dbReference type="ARBA" id="ARBA00022763"/>
    </source>
</evidence>
<gene>
    <name evidence="7" type="ORF">A4H97_28485</name>
</gene>
<comment type="caution">
    <text evidence="7">The sequence shown here is derived from an EMBL/GenBank/DDBJ whole genome shotgun (WGS) entry which is preliminary data.</text>
</comment>
<dbReference type="PIRSF" id="PIRSF018267">
    <property type="entry name" value="VSR_endonuc"/>
    <property type="match status" value="1"/>
</dbReference>
<dbReference type="GO" id="GO:0004519">
    <property type="term" value="F:endonuclease activity"/>
    <property type="evidence" value="ECO:0007669"/>
    <property type="project" value="UniProtKB-KW"/>
</dbReference>
<evidence type="ECO:0000313" key="7">
    <source>
        <dbReference type="EMBL" id="OQP49285.1"/>
    </source>
</evidence>
<dbReference type="SUPFAM" id="SSF52980">
    <property type="entry name" value="Restriction endonuclease-like"/>
    <property type="match status" value="1"/>
</dbReference>
<dbReference type="OrthoDB" id="9801520at2"/>
<evidence type="ECO:0000256" key="5">
    <source>
        <dbReference type="ARBA" id="ARBA00023204"/>
    </source>
</evidence>
<keyword evidence="3 6" id="KW-0227">DNA damage</keyword>
<dbReference type="Gene3D" id="3.40.960.10">
    <property type="entry name" value="VSR Endonuclease"/>
    <property type="match status" value="1"/>
</dbReference>
<proteinExistence type="inferred from homology"/>
<dbReference type="GO" id="GO:0006298">
    <property type="term" value="P:mismatch repair"/>
    <property type="evidence" value="ECO:0007669"/>
    <property type="project" value="UniProtKB-UniRule"/>
</dbReference>
<keyword evidence="1 6" id="KW-0540">Nuclease</keyword>
<accession>A0A1V9ETW8</accession>
<dbReference type="InterPro" id="IPR004603">
    <property type="entry name" value="DNA_mismatch_endonuc_vsr"/>
</dbReference>
<evidence type="ECO:0000313" key="8">
    <source>
        <dbReference type="Proteomes" id="UP000192610"/>
    </source>
</evidence>
<protein>
    <recommendedName>
        <fullName evidence="6">Very short patch repair endonuclease</fullName>
        <ecNumber evidence="6">3.1.-.-</ecNumber>
    </recommendedName>
</protein>
<dbReference type="STRING" id="354355.SAMN05660816_06037"/>
<dbReference type="Pfam" id="PF03852">
    <property type="entry name" value="Vsr"/>
    <property type="match status" value="1"/>
</dbReference>
<evidence type="ECO:0000256" key="6">
    <source>
        <dbReference type="PIRNR" id="PIRNR018267"/>
    </source>
</evidence>
<keyword evidence="5 6" id="KW-0234">DNA repair</keyword>
<keyword evidence="2 6" id="KW-0255">Endonuclease</keyword>
<organism evidence="7 8">
    <name type="scientific">Niastella yeongjuensis</name>
    <dbReference type="NCBI Taxonomy" id="354355"/>
    <lineage>
        <taxon>Bacteria</taxon>
        <taxon>Pseudomonadati</taxon>
        <taxon>Bacteroidota</taxon>
        <taxon>Chitinophagia</taxon>
        <taxon>Chitinophagales</taxon>
        <taxon>Chitinophagaceae</taxon>
        <taxon>Niastella</taxon>
    </lineage>
</organism>
<comment type="function">
    <text evidence="6">May nick specific sequences that contain T:G mispairs resulting from m5C-deamination.</text>
</comment>
<dbReference type="InterPro" id="IPR011335">
    <property type="entry name" value="Restrct_endonuc-II-like"/>
</dbReference>
<dbReference type="AlphaFoldDB" id="A0A1V9ETW8"/>
<sequence>MVSKNGFKTTEARSTLMSNIKCKNTKTEVLFRKALWAYGIRYRVNNNSLFGKPDISIKKYKLVIFIDGAFWHGYNWEQKKKKLAANRGYWINKIERNILRDINVNSYYINQGWTLFRFWEHDVIKNVGSCVHQVGIEIAVKEKQLLID</sequence>
<dbReference type="RefSeq" id="WP_081200233.1">
    <property type="nucleotide sequence ID" value="NZ_FOCZ01000017.1"/>
</dbReference>
<dbReference type="EC" id="3.1.-.-" evidence="6"/>
<evidence type="ECO:0000256" key="1">
    <source>
        <dbReference type="ARBA" id="ARBA00022722"/>
    </source>
</evidence>
<dbReference type="CDD" id="cd00221">
    <property type="entry name" value="Vsr"/>
    <property type="match status" value="1"/>
</dbReference>
<reference evidence="8" key="1">
    <citation type="submission" date="2016-04" db="EMBL/GenBank/DDBJ databases">
        <authorList>
            <person name="Chen L."/>
            <person name="Zhuang W."/>
            <person name="Wang G."/>
        </authorList>
    </citation>
    <scope>NUCLEOTIDE SEQUENCE [LARGE SCALE GENOMIC DNA]</scope>
    <source>
        <strain evidence="8">17621</strain>
    </source>
</reference>